<keyword evidence="2" id="KW-1185">Reference proteome</keyword>
<gene>
    <name evidence="1" type="ORF">NIES30_08300</name>
</gene>
<accession>A0A1U7J7T0</accession>
<comment type="caution">
    <text evidence="1">The sequence shown here is derived from an EMBL/GenBank/DDBJ whole genome shotgun (WGS) entry which is preliminary data.</text>
</comment>
<protein>
    <submittedName>
        <fullName evidence="1">Uncharacterized protein</fullName>
    </submittedName>
</protein>
<dbReference type="Proteomes" id="UP000185557">
    <property type="component" value="Unassembled WGS sequence"/>
</dbReference>
<dbReference type="OrthoDB" id="5901690at2"/>
<evidence type="ECO:0000313" key="2">
    <source>
        <dbReference type="Proteomes" id="UP000185557"/>
    </source>
</evidence>
<dbReference type="AlphaFoldDB" id="A0A1U7J7T0"/>
<dbReference type="EMBL" id="MRCG01000004">
    <property type="protein sequence ID" value="OKH49153.1"/>
    <property type="molecule type" value="Genomic_DNA"/>
</dbReference>
<name>A0A1U7J7T0_9CYAN</name>
<sequence length="285" mass="32470">MSDKSPLFVSSMELIAHAVELYRANKPRKFKFVILHLANSVELILKDLLIDKGESIYKPKQPQTLGIWEVFDKLADHNVVVPERPIIELLIDDRNTIQHRFGFPDAESVFYYLECIISFFKRVLVAEYGVDLSDVLKSHLSQDELAFVGLAQQIEENEYALDPLFQISPESAVLQAYNLVEERLLRLTATTGDEIDRRNLMSLSRKIPHLIDNLAIKGYIPHETAHEFQFFRELRNRSAHAAHFRAGEQDADWARGLAIAKKLLDGLDRAIEDGFDPSSPLNSAS</sequence>
<organism evidence="1 2">
    <name type="scientific">Phormidium tenue NIES-30</name>
    <dbReference type="NCBI Taxonomy" id="549789"/>
    <lineage>
        <taxon>Bacteria</taxon>
        <taxon>Bacillati</taxon>
        <taxon>Cyanobacteriota</taxon>
        <taxon>Cyanophyceae</taxon>
        <taxon>Oscillatoriophycideae</taxon>
        <taxon>Oscillatoriales</taxon>
        <taxon>Oscillatoriaceae</taxon>
        <taxon>Phormidium</taxon>
    </lineage>
</organism>
<reference evidence="1 2" key="1">
    <citation type="submission" date="2016-11" db="EMBL/GenBank/DDBJ databases">
        <title>Draft Genome Sequences of Nine Cyanobacterial Strains from Diverse Habitats.</title>
        <authorList>
            <person name="Zhu T."/>
            <person name="Hou S."/>
            <person name="Lu X."/>
            <person name="Hess W.R."/>
        </authorList>
    </citation>
    <scope>NUCLEOTIDE SEQUENCE [LARGE SCALE GENOMIC DNA]</scope>
    <source>
        <strain evidence="1 2">NIES-30</strain>
    </source>
</reference>
<proteinExistence type="predicted"/>
<dbReference type="RefSeq" id="WP_073607936.1">
    <property type="nucleotide sequence ID" value="NZ_MRCG01000004.1"/>
</dbReference>
<evidence type="ECO:0000313" key="1">
    <source>
        <dbReference type="EMBL" id="OKH49153.1"/>
    </source>
</evidence>